<gene>
    <name evidence="1" type="ORF">ACFSCY_30285</name>
</gene>
<dbReference type="EMBL" id="JBHUCP010000026">
    <property type="protein sequence ID" value="MFD1533717.1"/>
    <property type="molecule type" value="Genomic_DNA"/>
</dbReference>
<name>A0ABW4FT69_9PSEU</name>
<reference evidence="2" key="1">
    <citation type="journal article" date="2019" name="Int. J. Syst. Evol. Microbiol.">
        <title>The Global Catalogue of Microorganisms (GCM) 10K type strain sequencing project: providing services to taxonomists for standard genome sequencing and annotation.</title>
        <authorList>
            <consortium name="The Broad Institute Genomics Platform"/>
            <consortium name="The Broad Institute Genome Sequencing Center for Infectious Disease"/>
            <person name="Wu L."/>
            <person name="Ma J."/>
        </authorList>
    </citation>
    <scope>NUCLEOTIDE SEQUENCE [LARGE SCALE GENOMIC DNA]</scope>
    <source>
        <strain evidence="2">JCM 12165</strain>
    </source>
</reference>
<protein>
    <submittedName>
        <fullName evidence="1">Uncharacterized protein</fullName>
    </submittedName>
</protein>
<evidence type="ECO:0000313" key="1">
    <source>
        <dbReference type="EMBL" id="MFD1533717.1"/>
    </source>
</evidence>
<dbReference type="Proteomes" id="UP001597145">
    <property type="component" value="Unassembled WGS sequence"/>
</dbReference>
<keyword evidence="2" id="KW-1185">Reference proteome</keyword>
<comment type="caution">
    <text evidence="1">The sequence shown here is derived from an EMBL/GenBank/DDBJ whole genome shotgun (WGS) entry which is preliminary data.</text>
</comment>
<organism evidence="1 2">
    <name type="scientific">Pseudonocardia aurantiaca</name>
    <dbReference type="NCBI Taxonomy" id="75290"/>
    <lineage>
        <taxon>Bacteria</taxon>
        <taxon>Bacillati</taxon>
        <taxon>Actinomycetota</taxon>
        <taxon>Actinomycetes</taxon>
        <taxon>Pseudonocardiales</taxon>
        <taxon>Pseudonocardiaceae</taxon>
        <taxon>Pseudonocardia</taxon>
    </lineage>
</organism>
<proteinExistence type="predicted"/>
<accession>A0ABW4FT69</accession>
<sequence length="77" mass="7859">MTVYAHLCDDTTLWHRLGSESGRAALHIDGANSAEVVLFADRAGLARLQAAVGGALAALDAQKTPTSPTDSADVPAA</sequence>
<evidence type="ECO:0000313" key="2">
    <source>
        <dbReference type="Proteomes" id="UP001597145"/>
    </source>
</evidence>
<dbReference type="RefSeq" id="WP_343979307.1">
    <property type="nucleotide sequence ID" value="NZ_BAAAJG010000011.1"/>
</dbReference>